<dbReference type="HOGENOM" id="CLU_181401_1_1_9"/>
<keyword evidence="2" id="KW-1185">Reference proteome</keyword>
<evidence type="ECO:0000313" key="1">
    <source>
        <dbReference type="EMBL" id="ADC52304.1"/>
    </source>
</evidence>
<evidence type="ECO:0008006" key="3">
    <source>
        <dbReference type="Google" id="ProtNLM"/>
    </source>
</evidence>
<name>D3G1S8_ALKPO</name>
<dbReference type="Pfam" id="PF11148">
    <property type="entry name" value="DUF2922"/>
    <property type="match status" value="1"/>
</dbReference>
<protein>
    <recommendedName>
        <fullName evidence="3">DUF2922 domain-containing protein</fullName>
    </recommendedName>
</protein>
<accession>D3G1S8</accession>
<dbReference type="Proteomes" id="UP000001544">
    <property type="component" value="Plasmid pBpOF4-02"/>
</dbReference>
<geneLocation type="plasmid" evidence="1 2">
    <name>pBpOF4-02</name>
</geneLocation>
<gene>
    <name evidence="1" type="ordered locus">BpOF4_21544</name>
</gene>
<dbReference type="AlphaFoldDB" id="D3G1S8"/>
<sequence>MEKNLEMKFRDATKAVRTYRVPNPKEGLTAAEVVAVMDLIADKNVVGIHVNEKESARIVSRATTKIDI</sequence>
<dbReference type="InterPro" id="IPR021321">
    <property type="entry name" value="DUF2922"/>
</dbReference>
<dbReference type="RefSeq" id="WP_012961210.1">
    <property type="nucleotide sequence ID" value="NC_013793.1"/>
</dbReference>
<evidence type="ECO:0000313" key="2">
    <source>
        <dbReference type="Proteomes" id="UP000001544"/>
    </source>
</evidence>
<dbReference type="EMBL" id="CP001880">
    <property type="protein sequence ID" value="ADC52304.1"/>
    <property type="molecule type" value="Genomic_DNA"/>
</dbReference>
<reference evidence="1 2" key="1">
    <citation type="journal article" date="2011" name="Environ. Microbiol.">
        <title>Genome of alkaliphilic Bacillus pseudofirmus OF4 reveals adaptations that support the ability to grow in an external pH range from 7.5 to 11.4.</title>
        <authorList>
            <person name="Janto B."/>
            <person name="Ahmed A."/>
            <person name="Ito M."/>
            <person name="Liu J."/>
            <person name="Hicks D.B."/>
            <person name="Pagni S."/>
            <person name="Fackelmayer O.J."/>
            <person name="Smith T.A."/>
            <person name="Earl J."/>
            <person name="Elbourne L.D."/>
            <person name="Hassan K."/>
            <person name="Paulsen I.T."/>
            <person name="Kolsto A.B."/>
            <person name="Tourasse N.J."/>
            <person name="Ehrlich G.D."/>
            <person name="Boissy R."/>
            <person name="Ivey D.M."/>
            <person name="Li G."/>
            <person name="Xue Y."/>
            <person name="Ma Y."/>
            <person name="Hu F.Z."/>
            <person name="Krulwich T.A."/>
        </authorList>
    </citation>
    <scope>NUCLEOTIDE SEQUENCE [LARGE SCALE GENOMIC DNA]</scope>
    <source>
        <strain evidence="2">ATCC BAA-2126 / JCM 17055 / OF4</strain>
    </source>
</reference>
<organism evidence="1 2">
    <name type="scientific">Alkalihalophilus pseudofirmus (strain ATCC BAA-2126 / JCM 17055 / OF4)</name>
    <name type="common">Bacillus pseudofirmus</name>
    <dbReference type="NCBI Taxonomy" id="398511"/>
    <lineage>
        <taxon>Bacteria</taxon>
        <taxon>Bacillati</taxon>
        <taxon>Bacillota</taxon>
        <taxon>Bacilli</taxon>
        <taxon>Bacillales</taxon>
        <taxon>Bacillaceae</taxon>
        <taxon>Alkalihalophilus</taxon>
    </lineage>
</organism>
<proteinExistence type="predicted"/>
<keyword evidence="1" id="KW-0614">Plasmid</keyword>
<dbReference type="KEGG" id="bpf:BpOF4_21544"/>